<evidence type="ECO:0000256" key="10">
    <source>
        <dbReference type="PROSITE-ProRule" id="PRU01193"/>
    </source>
</evidence>
<evidence type="ECO:0000256" key="9">
    <source>
        <dbReference type="PROSITE-ProRule" id="PRU00703"/>
    </source>
</evidence>
<feature type="domain" description="CBS" evidence="12">
    <location>
        <begin position="223"/>
        <end position="282"/>
    </location>
</feature>
<dbReference type="InterPro" id="IPR051676">
    <property type="entry name" value="UPF0053_domain"/>
</dbReference>
<dbReference type="EMBL" id="JAGGLJ010000010">
    <property type="protein sequence ID" value="MBP2025677.1"/>
    <property type="molecule type" value="Genomic_DNA"/>
</dbReference>
<dbReference type="InterPro" id="IPR005170">
    <property type="entry name" value="Transptr-assoc_dom"/>
</dbReference>
<dbReference type="InterPro" id="IPR016169">
    <property type="entry name" value="FAD-bd_PCMH_sub2"/>
</dbReference>
<evidence type="ECO:0000256" key="4">
    <source>
        <dbReference type="ARBA" id="ARBA00022692"/>
    </source>
</evidence>
<keyword evidence="4 10" id="KW-0812">Transmembrane</keyword>
<dbReference type="Gene3D" id="3.30.465.10">
    <property type="match status" value="1"/>
</dbReference>
<proteinExistence type="inferred from homology"/>
<feature type="transmembrane region" description="Helical" evidence="11">
    <location>
        <begin position="12"/>
        <end position="33"/>
    </location>
</feature>
<feature type="domain" description="CBS" evidence="12">
    <location>
        <begin position="289"/>
        <end position="346"/>
    </location>
</feature>
<dbReference type="InterPro" id="IPR000644">
    <property type="entry name" value="CBS_dom"/>
</dbReference>
<dbReference type="PANTHER" id="PTHR43099:SF2">
    <property type="entry name" value="UPF0053 PROTEIN YRKA"/>
    <property type="match status" value="1"/>
</dbReference>
<feature type="transmembrane region" description="Helical" evidence="11">
    <location>
        <begin position="105"/>
        <end position="126"/>
    </location>
</feature>
<dbReference type="Pfam" id="PF00571">
    <property type="entry name" value="CBS"/>
    <property type="match status" value="2"/>
</dbReference>
<dbReference type="SUPFAM" id="SSF56176">
    <property type="entry name" value="FAD-binding/transporter-associated domain-like"/>
    <property type="match status" value="1"/>
</dbReference>
<dbReference type="PROSITE" id="PS51371">
    <property type="entry name" value="CBS"/>
    <property type="match status" value="2"/>
</dbReference>
<evidence type="ECO:0000259" key="13">
    <source>
        <dbReference type="PROSITE" id="PS51846"/>
    </source>
</evidence>
<evidence type="ECO:0000259" key="12">
    <source>
        <dbReference type="PROSITE" id="PS51371"/>
    </source>
</evidence>
<name>A0ABS4KD17_9FIRM</name>
<dbReference type="SMART" id="SM01091">
    <property type="entry name" value="CorC_HlyC"/>
    <property type="match status" value="1"/>
</dbReference>
<dbReference type="PANTHER" id="PTHR43099">
    <property type="entry name" value="UPF0053 PROTEIN YRKA"/>
    <property type="match status" value="1"/>
</dbReference>
<evidence type="ECO:0000256" key="1">
    <source>
        <dbReference type="ARBA" id="ARBA00004651"/>
    </source>
</evidence>
<dbReference type="Gene3D" id="3.10.580.10">
    <property type="entry name" value="CBS-domain"/>
    <property type="match status" value="1"/>
</dbReference>
<sequence length="438" mass="49487">MEPGESSLLPQLFIIFLLTFVNAFFASAEMAMVSCNKNKINTLAEEGDKKAITLLNVLNDQTRFLSTIQVGITLAGFFSSASAASTISRDLAIVFDGLGVPYARTFALILVTLILSYITLVFGELVPKRIALQNAEAVAMRSAGTIGIVSKIAYPFVKFLSFSTIVILKIIGKYSEDVEEKISEEELKSYIRVSQEQGVINLSGEEMIVKIMDFDDKMAYEIMTPRTSIYMVDYNEFNESTVREMLEMGYSRVPVFKDNTDNIIGTLYIKDLFLEYSENSYEKINLDNCIKEPYFVPETKKIDQLLKELQFTKNYMAILIDEYGGFSGMVTMEDIVEEIVGEIEDEYDKEEPTLEKIDKNIYLIDGAMEIDTVNDKLGIELNSENHETLSGLLIELLGFIPEEDQVNLSVVYEDKVVLKELSVKDKKIEKIELTLLDE</sequence>
<dbReference type="Proteomes" id="UP001519306">
    <property type="component" value="Unassembled WGS sequence"/>
</dbReference>
<dbReference type="PROSITE" id="PS51846">
    <property type="entry name" value="CNNM"/>
    <property type="match status" value="1"/>
</dbReference>
<keyword evidence="5" id="KW-0677">Repeat</keyword>
<dbReference type="RefSeq" id="WP_210060986.1">
    <property type="nucleotide sequence ID" value="NZ_JAGGLJ010000010.1"/>
</dbReference>
<evidence type="ECO:0000256" key="2">
    <source>
        <dbReference type="ARBA" id="ARBA00006337"/>
    </source>
</evidence>
<dbReference type="InterPro" id="IPR002550">
    <property type="entry name" value="CNNM"/>
</dbReference>
<keyword evidence="15" id="KW-1185">Reference proteome</keyword>
<evidence type="ECO:0000256" key="5">
    <source>
        <dbReference type="ARBA" id="ARBA00022737"/>
    </source>
</evidence>
<accession>A0ABS4KD17</accession>
<keyword evidence="6 10" id="KW-1133">Transmembrane helix</keyword>
<evidence type="ECO:0000256" key="6">
    <source>
        <dbReference type="ARBA" id="ARBA00022989"/>
    </source>
</evidence>
<feature type="domain" description="CNNM transmembrane" evidence="13">
    <location>
        <begin position="4"/>
        <end position="206"/>
    </location>
</feature>
<organism evidence="14 15">
    <name type="scientific">Peptoniphilus stercorisuis</name>
    <dbReference type="NCBI Taxonomy" id="1436965"/>
    <lineage>
        <taxon>Bacteria</taxon>
        <taxon>Bacillati</taxon>
        <taxon>Bacillota</taxon>
        <taxon>Tissierellia</taxon>
        <taxon>Tissierellales</taxon>
        <taxon>Peptoniphilaceae</taxon>
        <taxon>Peptoniphilus</taxon>
    </lineage>
</organism>
<dbReference type="InterPro" id="IPR044751">
    <property type="entry name" value="Ion_transp-like_CBS"/>
</dbReference>
<feature type="transmembrane region" description="Helical" evidence="11">
    <location>
        <begin position="138"/>
        <end position="157"/>
    </location>
</feature>
<dbReference type="Pfam" id="PF01595">
    <property type="entry name" value="CNNM"/>
    <property type="match status" value="1"/>
</dbReference>
<feature type="transmembrane region" description="Helical" evidence="11">
    <location>
        <begin position="64"/>
        <end position="85"/>
    </location>
</feature>
<dbReference type="CDD" id="cd04590">
    <property type="entry name" value="CBS_pair_CorC_HlyC_assoc"/>
    <property type="match status" value="1"/>
</dbReference>
<comment type="similarity">
    <text evidence="2">Belongs to the UPF0053 family.</text>
</comment>
<comment type="caution">
    <text evidence="14">The sequence shown here is derived from an EMBL/GenBank/DDBJ whole genome shotgun (WGS) entry which is preliminary data.</text>
</comment>
<dbReference type="InterPro" id="IPR036318">
    <property type="entry name" value="FAD-bd_PCMH-like_sf"/>
</dbReference>
<protein>
    <submittedName>
        <fullName evidence="14">Hemolysin</fullName>
    </submittedName>
</protein>
<dbReference type="InterPro" id="IPR046342">
    <property type="entry name" value="CBS_dom_sf"/>
</dbReference>
<comment type="subcellular location">
    <subcellularLocation>
        <location evidence="1">Cell membrane</location>
        <topology evidence="1">Multi-pass membrane protein</topology>
    </subcellularLocation>
</comment>
<dbReference type="SUPFAM" id="SSF54631">
    <property type="entry name" value="CBS-domain pair"/>
    <property type="match status" value="1"/>
</dbReference>
<evidence type="ECO:0000313" key="15">
    <source>
        <dbReference type="Proteomes" id="UP001519306"/>
    </source>
</evidence>
<evidence type="ECO:0000313" key="14">
    <source>
        <dbReference type="EMBL" id="MBP2025677.1"/>
    </source>
</evidence>
<evidence type="ECO:0000256" key="11">
    <source>
        <dbReference type="SAM" id="Phobius"/>
    </source>
</evidence>
<evidence type="ECO:0000256" key="7">
    <source>
        <dbReference type="ARBA" id="ARBA00023122"/>
    </source>
</evidence>
<reference evidence="14 15" key="1">
    <citation type="submission" date="2021-03" db="EMBL/GenBank/DDBJ databases">
        <title>Genomic Encyclopedia of Type Strains, Phase IV (KMG-IV): sequencing the most valuable type-strain genomes for metagenomic binning, comparative biology and taxonomic classification.</title>
        <authorList>
            <person name="Goeker M."/>
        </authorList>
    </citation>
    <scope>NUCLEOTIDE SEQUENCE [LARGE SCALE GENOMIC DNA]</scope>
    <source>
        <strain evidence="14 15">DSM 27563</strain>
    </source>
</reference>
<gene>
    <name evidence="14" type="ORF">J2Z71_001220</name>
</gene>
<evidence type="ECO:0000256" key="8">
    <source>
        <dbReference type="ARBA" id="ARBA00023136"/>
    </source>
</evidence>
<dbReference type="Pfam" id="PF03471">
    <property type="entry name" value="CorC_HlyC"/>
    <property type="match status" value="1"/>
</dbReference>
<evidence type="ECO:0000256" key="3">
    <source>
        <dbReference type="ARBA" id="ARBA00022475"/>
    </source>
</evidence>
<keyword evidence="3" id="KW-1003">Cell membrane</keyword>
<keyword evidence="8 10" id="KW-0472">Membrane</keyword>
<keyword evidence="7 9" id="KW-0129">CBS domain</keyword>